<evidence type="ECO:0000256" key="9">
    <source>
        <dbReference type="RuleBase" id="RU000320"/>
    </source>
</evidence>
<organism evidence="16 17">
    <name type="scientific">Acidovorax ebreus (strain TPSY)</name>
    <name type="common">Diaphorobacter sp. (strain TPSY)</name>
    <dbReference type="NCBI Taxonomy" id="535289"/>
    <lineage>
        <taxon>Bacteria</taxon>
        <taxon>Pseudomonadati</taxon>
        <taxon>Pseudomonadota</taxon>
        <taxon>Betaproteobacteria</taxon>
        <taxon>Burkholderiales</taxon>
        <taxon>Comamonadaceae</taxon>
        <taxon>Diaphorobacter</taxon>
    </lineage>
</organism>
<keyword evidence="4" id="KW-1003">Cell membrane</keyword>
<evidence type="ECO:0000256" key="4">
    <source>
        <dbReference type="ARBA" id="ARBA00022475"/>
    </source>
</evidence>
<evidence type="ECO:0000256" key="8">
    <source>
        <dbReference type="ARBA" id="ARBA00023136"/>
    </source>
</evidence>
<dbReference type="InterPro" id="IPR046806">
    <property type="entry name" value="MrpA_C/MbhE"/>
</dbReference>
<dbReference type="AlphaFoldDB" id="A0A9J9Q968"/>
<evidence type="ECO:0000313" key="16">
    <source>
        <dbReference type="EMBL" id="ACM32850.1"/>
    </source>
</evidence>
<dbReference type="KEGG" id="dia:Dtpsy_1386"/>
<dbReference type="InterPro" id="IPR001516">
    <property type="entry name" value="Proton_antipo_N"/>
</dbReference>
<feature type="domain" description="MrpA C-terminal/MbhE" evidence="15">
    <location>
        <begin position="698"/>
        <end position="794"/>
    </location>
</feature>
<name>A0A9J9Q968_ACIET</name>
<evidence type="ECO:0000259" key="15">
    <source>
        <dbReference type="Pfam" id="PF20501"/>
    </source>
</evidence>
<keyword evidence="8 10" id="KW-0472">Membrane</keyword>
<evidence type="ECO:0000256" key="7">
    <source>
        <dbReference type="ARBA" id="ARBA00023065"/>
    </source>
</evidence>
<evidence type="ECO:0000256" key="2">
    <source>
        <dbReference type="ARBA" id="ARBA00022448"/>
    </source>
</evidence>
<feature type="domain" description="MrpA C-terminal/MbhD" evidence="14">
    <location>
        <begin position="615"/>
        <end position="680"/>
    </location>
</feature>
<feature type="transmembrane region" description="Helical" evidence="10">
    <location>
        <begin position="657"/>
        <end position="678"/>
    </location>
</feature>
<keyword evidence="6 10" id="KW-1133">Transmembrane helix</keyword>
<feature type="transmembrane region" description="Helical" evidence="10">
    <location>
        <begin position="77"/>
        <end position="97"/>
    </location>
</feature>
<feature type="transmembrane region" description="Helical" evidence="10">
    <location>
        <begin position="814"/>
        <end position="839"/>
    </location>
</feature>
<protein>
    <submittedName>
        <fullName evidence="16">NADH dehydrogenase (Quinone)</fullName>
        <ecNumber evidence="16">1.6.99.5</ecNumber>
    </submittedName>
</protein>
<dbReference type="PANTHER" id="PTHR43373">
    <property type="entry name" value="NA(+)/H(+) ANTIPORTER SUBUNIT"/>
    <property type="match status" value="1"/>
</dbReference>
<feature type="transmembrane region" description="Helical" evidence="10">
    <location>
        <begin position="885"/>
        <end position="907"/>
    </location>
</feature>
<feature type="transmembrane region" description="Helical" evidence="10">
    <location>
        <begin position="270"/>
        <end position="291"/>
    </location>
</feature>
<feature type="transmembrane region" description="Helical" evidence="10">
    <location>
        <begin position="927"/>
        <end position="950"/>
    </location>
</feature>
<feature type="transmembrane region" description="Helical" evidence="10">
    <location>
        <begin position="602"/>
        <end position="624"/>
    </location>
</feature>
<dbReference type="InterPro" id="IPR050616">
    <property type="entry name" value="CPA3_Na-H_Antiporter_A"/>
</dbReference>
<dbReference type="PANTHER" id="PTHR43373:SF1">
    <property type="entry name" value="NA(+)_H(+) ANTIPORTER SUBUNIT A"/>
    <property type="match status" value="1"/>
</dbReference>
<dbReference type="EC" id="1.6.99.5" evidence="16"/>
<dbReference type="EMBL" id="CP001392">
    <property type="protein sequence ID" value="ACM32850.1"/>
    <property type="molecule type" value="Genomic_DNA"/>
</dbReference>
<keyword evidence="7" id="KW-0406">Ion transport</keyword>
<feature type="transmembrane region" description="Helical" evidence="10">
    <location>
        <begin position="109"/>
        <end position="127"/>
    </location>
</feature>
<keyword evidence="3" id="KW-0050">Antiport</keyword>
<feature type="transmembrane region" description="Helical" evidence="10">
    <location>
        <begin position="133"/>
        <end position="150"/>
    </location>
</feature>
<dbReference type="Pfam" id="PF00662">
    <property type="entry name" value="Proton_antipo_N"/>
    <property type="match status" value="1"/>
</dbReference>
<dbReference type="PRINTS" id="PR01434">
    <property type="entry name" value="NADHDHGNASE5"/>
</dbReference>
<dbReference type="InterPro" id="IPR001750">
    <property type="entry name" value="ND/Mrp_TM"/>
</dbReference>
<keyword evidence="17" id="KW-1185">Reference proteome</keyword>
<dbReference type="Pfam" id="PF04039">
    <property type="entry name" value="MnhB"/>
    <property type="match status" value="1"/>
</dbReference>
<feature type="transmembrane region" description="Helical" evidence="10">
    <location>
        <begin position="367"/>
        <end position="386"/>
    </location>
</feature>
<evidence type="ECO:0000259" key="12">
    <source>
        <dbReference type="Pfam" id="PF00662"/>
    </source>
</evidence>
<evidence type="ECO:0000256" key="10">
    <source>
        <dbReference type="SAM" id="Phobius"/>
    </source>
</evidence>
<feature type="transmembrane region" description="Helical" evidence="10">
    <location>
        <begin position="572"/>
        <end position="590"/>
    </location>
</feature>
<dbReference type="InterPro" id="IPR025383">
    <property type="entry name" value="MrpA_C/MbhD"/>
</dbReference>
<dbReference type="GO" id="GO:0016491">
    <property type="term" value="F:oxidoreductase activity"/>
    <property type="evidence" value="ECO:0007669"/>
    <property type="project" value="UniProtKB-KW"/>
</dbReference>
<evidence type="ECO:0000256" key="3">
    <source>
        <dbReference type="ARBA" id="ARBA00022449"/>
    </source>
</evidence>
<keyword evidence="16" id="KW-0560">Oxidoreductase</keyword>
<dbReference type="Pfam" id="PF13244">
    <property type="entry name" value="MbhD"/>
    <property type="match status" value="1"/>
</dbReference>
<accession>A0A9J9Q968</accession>
<dbReference type="InterPro" id="IPR007182">
    <property type="entry name" value="MnhB"/>
</dbReference>
<gene>
    <name evidence="16" type="ordered locus">Dtpsy_1386</name>
</gene>
<evidence type="ECO:0000256" key="1">
    <source>
        <dbReference type="ARBA" id="ARBA00004651"/>
    </source>
</evidence>
<feature type="transmembrane region" description="Helical" evidence="10">
    <location>
        <begin position="499"/>
        <end position="523"/>
    </location>
</feature>
<dbReference type="NCBIfam" id="NF009288">
    <property type="entry name" value="PRK12648.1"/>
    <property type="match status" value="1"/>
</dbReference>
<keyword evidence="5 9" id="KW-0812">Transmembrane</keyword>
<feature type="domain" description="NADH-Ubiquinone oxidoreductase (complex I) chain 5 N-terminal" evidence="12">
    <location>
        <begin position="66"/>
        <end position="110"/>
    </location>
</feature>
<proteinExistence type="predicted"/>
<sequence length="984" mass="106506">MPLTLLILLPFVGSLLAAVLPANARNTESTLAGLVALFCTVQTALYFPQIAEAGVLREEITWLPALGLNLVIRMDGFAWMFSMLVFGIGTLVVLYARYYMSPADPVPRFFSFFLAFMGAMAGVVLSGNIIQLVFFWELTSLFSFLLIGYWHHREDARRGARMALTVTGAGGLCLLAGMLVLGHIVGSYDLDRVLGAAELVRDHPMYLTALVLVLLGAFTKSAQFPFHFWLPNAMAAPTPVSSYLHSATMVKAGVFLLARLWPVMGGTEPWFWLVGGAGLATLLIGGYAAMFQNDLKGLLAYSTISHLGLITLLLGLNSPLAAVAAVFHIMNHATFKASLFMAAGIIDHESGTRDIRRLSGLRRMMPVTATLATVASAAMAGVPLLNGFLSKEMFFAETVFFDAAPAVAQILPIAATVAGMFSVAYSLRFIVDVFWGPPATDLPHEPHEPPHWMRVPVELLVCACLVVGVLPAWSIGQYLNAAALPVVGGELPAFSLAVWHGFNTPFMMSLVALVGGTALYMVLRWERKQGRINAAPLMHRVSGRGVFEAVLVQITRWGHSGRRLLSTRRLQWQMLWLVLVTLVGAAMPLYTRGLQLGDRGTLPLSPAFVLIWALGMVCAVASAWQAKYHRLAALTLMGGAGLCVCITFLWFSAPDLALTQLAVELVTTILILLGLRWLPKRDESLPASPASAALARTRRVRDLLLAVAAGGGMAWLAFAMMSRPFAQSTSTFFLERALTEGGGTNVVNVMLVDFRGFDTFGEIVVLGIVALTVYALLRRFRPAVETMDLPEQQRYLPADLQTDLLNPRNATDTAVGYLMVPAVLVRLLLPFSALVAFYLFMRGHNQPGGGFVAGLVFSVGLVLQYIISGTSWVEAHLPLYPRRWIASGLLLALGTGLGAVALGYPFLTSHTAHLHLPLIGDLHVASAMFFDMGVFALVVGSTLLILTAIAHQSVRSHRYHARLMEEEQQAASEQAAVPATQGAV</sequence>
<evidence type="ECO:0000313" key="17">
    <source>
        <dbReference type="Proteomes" id="UP000000450"/>
    </source>
</evidence>
<evidence type="ECO:0000259" key="13">
    <source>
        <dbReference type="Pfam" id="PF04039"/>
    </source>
</evidence>
<feature type="domain" description="NADH:quinone oxidoreductase/Mrp antiporter transmembrane" evidence="11">
    <location>
        <begin position="126"/>
        <end position="398"/>
    </location>
</feature>
<dbReference type="GO" id="GO:0005886">
    <property type="term" value="C:plasma membrane"/>
    <property type="evidence" value="ECO:0007669"/>
    <property type="project" value="UniProtKB-SubCell"/>
</dbReference>
<dbReference type="GO" id="GO:0006811">
    <property type="term" value="P:monoatomic ion transport"/>
    <property type="evidence" value="ECO:0007669"/>
    <property type="project" value="UniProtKB-KW"/>
</dbReference>
<feature type="domain" description="Na+/H+ antiporter MnhB subunit-related protein" evidence="13">
    <location>
        <begin position="821"/>
        <end position="943"/>
    </location>
</feature>
<feature type="transmembrane region" description="Helical" evidence="10">
    <location>
        <begin position="205"/>
        <end position="230"/>
    </location>
</feature>
<evidence type="ECO:0000256" key="6">
    <source>
        <dbReference type="ARBA" id="ARBA00022989"/>
    </source>
</evidence>
<feature type="transmembrane region" description="Helical" evidence="10">
    <location>
        <begin position="406"/>
        <end position="427"/>
    </location>
</feature>
<dbReference type="GO" id="GO:0015297">
    <property type="term" value="F:antiporter activity"/>
    <property type="evidence" value="ECO:0007669"/>
    <property type="project" value="UniProtKB-KW"/>
</dbReference>
<evidence type="ECO:0000259" key="11">
    <source>
        <dbReference type="Pfam" id="PF00361"/>
    </source>
</evidence>
<comment type="subcellular location">
    <subcellularLocation>
        <location evidence="1">Cell membrane</location>
        <topology evidence="1">Multi-pass membrane protein</topology>
    </subcellularLocation>
    <subcellularLocation>
        <location evidence="9">Membrane</location>
        <topology evidence="9">Multi-pass membrane protein</topology>
    </subcellularLocation>
</comment>
<reference evidence="16 17" key="1">
    <citation type="journal article" date="2010" name="J. Bacteriol.">
        <title>Completed genome sequence of the anaerobic iron-oxidizing bacterium Acidovorax ebreus strain TPSY.</title>
        <authorList>
            <person name="Byrne-Bailey K.G."/>
            <person name="Weber K.A."/>
            <person name="Chair A.H."/>
            <person name="Bose S."/>
            <person name="Knox T."/>
            <person name="Spanbauer T.L."/>
            <person name="Chertkov O."/>
            <person name="Coates J.D."/>
        </authorList>
    </citation>
    <scope>NUCLEOTIDE SEQUENCE [LARGE SCALE GENOMIC DNA]</scope>
    <source>
        <strain evidence="16 17">TPSY</strain>
    </source>
</reference>
<keyword evidence="2" id="KW-0813">Transport</keyword>
<feature type="transmembrane region" description="Helical" evidence="10">
    <location>
        <begin position="162"/>
        <end position="185"/>
    </location>
</feature>
<evidence type="ECO:0000256" key="5">
    <source>
        <dbReference type="ARBA" id="ARBA00022692"/>
    </source>
</evidence>
<dbReference type="RefSeq" id="WP_015913000.1">
    <property type="nucleotide sequence ID" value="NC_011992.1"/>
</dbReference>
<feature type="transmembrane region" description="Helical" evidence="10">
    <location>
        <begin position="703"/>
        <end position="721"/>
    </location>
</feature>
<feature type="transmembrane region" description="Helical" evidence="10">
    <location>
        <begin position="459"/>
        <end position="479"/>
    </location>
</feature>
<dbReference type="Proteomes" id="UP000000450">
    <property type="component" value="Chromosome"/>
</dbReference>
<feature type="transmembrane region" description="Helical" evidence="10">
    <location>
        <begin position="631"/>
        <end position="651"/>
    </location>
</feature>
<evidence type="ECO:0000259" key="14">
    <source>
        <dbReference type="Pfam" id="PF13244"/>
    </source>
</evidence>
<dbReference type="Pfam" id="PF00361">
    <property type="entry name" value="Proton_antipo_M"/>
    <property type="match status" value="1"/>
</dbReference>
<dbReference type="Pfam" id="PF20501">
    <property type="entry name" value="MbhE"/>
    <property type="match status" value="1"/>
</dbReference>
<feature type="transmembrane region" description="Helical" evidence="10">
    <location>
        <begin position="759"/>
        <end position="777"/>
    </location>
</feature>
<feature type="transmembrane region" description="Helical" evidence="10">
    <location>
        <begin position="851"/>
        <end position="873"/>
    </location>
</feature>